<dbReference type="GO" id="GO:0016791">
    <property type="term" value="F:phosphatase activity"/>
    <property type="evidence" value="ECO:0007669"/>
    <property type="project" value="InterPro"/>
</dbReference>
<evidence type="ECO:0000313" key="3">
    <source>
        <dbReference type="EMBL" id="CAE6820275.1"/>
    </source>
</evidence>
<dbReference type="PANTHER" id="PTHR16320">
    <property type="entry name" value="SPHINGOMYELINASE FAMILY MEMBER"/>
    <property type="match status" value="1"/>
</dbReference>
<dbReference type="EMBL" id="HG992338">
    <property type="protein sequence ID" value="CAE6820275.1"/>
    <property type="molecule type" value="Genomic_DNA"/>
</dbReference>
<gene>
    <name evidence="2" type="ORF">CFBP1159_12730</name>
    <name evidence="3" type="ORF">XAC301_33500</name>
</gene>
<dbReference type="GO" id="GO:0005737">
    <property type="term" value="C:cytoplasm"/>
    <property type="evidence" value="ECO:0007669"/>
    <property type="project" value="TreeGrafter"/>
</dbReference>
<dbReference type="InterPro" id="IPR036404">
    <property type="entry name" value="Jacalin-like_lectin_dom_sf"/>
</dbReference>
<feature type="domain" description="Jacalin-type lectin" evidence="1">
    <location>
        <begin position="342"/>
        <end position="481"/>
    </location>
</feature>
<proteinExistence type="predicted"/>
<evidence type="ECO:0000313" key="2">
    <source>
        <dbReference type="EMBL" id="CAE6734712.1"/>
    </source>
</evidence>
<dbReference type="Pfam" id="PF01419">
    <property type="entry name" value="Jacalin"/>
    <property type="match status" value="1"/>
</dbReference>
<dbReference type="CDD" id="cd09615">
    <property type="entry name" value="Jacalin_EEP"/>
    <property type="match status" value="1"/>
</dbReference>
<dbReference type="EMBL" id="HG992341">
    <property type="protein sequence ID" value="CAE6734694.1"/>
    <property type="molecule type" value="Genomic_DNA"/>
</dbReference>
<dbReference type="InterPro" id="IPR000300">
    <property type="entry name" value="IPPc"/>
</dbReference>
<name>A0A8D6YF53_9XANT</name>
<dbReference type="Gene3D" id="2.100.10.30">
    <property type="entry name" value="Jacalin-like lectin domain"/>
    <property type="match status" value="1"/>
</dbReference>
<keyword evidence="5" id="KW-1185">Reference proteome</keyword>
<dbReference type="InterPro" id="IPR038772">
    <property type="entry name" value="Sph/SMPD2-like"/>
</dbReference>
<dbReference type="Proteomes" id="UP000835243">
    <property type="component" value="Chromosome"/>
</dbReference>
<dbReference type="SUPFAM" id="SSF56219">
    <property type="entry name" value="DNase I-like"/>
    <property type="match status" value="1"/>
</dbReference>
<dbReference type="EMBL" id="HG992338">
    <property type="protein sequence ID" value="CAE6820296.1"/>
    <property type="molecule type" value="Genomic_DNA"/>
</dbReference>
<dbReference type="EMBL" id="HG992341">
    <property type="protein sequence ID" value="CAE6734712.1"/>
    <property type="molecule type" value="Genomic_DNA"/>
</dbReference>
<dbReference type="PANTHER" id="PTHR16320:SF1">
    <property type="entry name" value="SPHINGOMYELINASE DDB_G0288017"/>
    <property type="match status" value="1"/>
</dbReference>
<dbReference type="Proteomes" id="UP000835287">
    <property type="component" value="Chromosome"/>
</dbReference>
<reference evidence="4 5" key="1">
    <citation type="submission" date="2021-02" db="EMBL/GenBank/DDBJ databases">
        <authorList>
            <person name="Pothier F. J."/>
        </authorList>
    </citation>
    <scope>NUCLEOTIDE SEQUENCE</scope>
    <source>
        <strain evidence="3 5">301</strain>
        <strain evidence="2 4">CFBP 1159</strain>
    </source>
</reference>
<dbReference type="GO" id="GO:0004767">
    <property type="term" value="F:sphingomyelin phosphodiesterase activity"/>
    <property type="evidence" value="ECO:0007669"/>
    <property type="project" value="InterPro"/>
</dbReference>
<dbReference type="Gene3D" id="3.60.10.10">
    <property type="entry name" value="Endonuclease/exonuclease/phosphatase"/>
    <property type="match status" value="1"/>
</dbReference>
<evidence type="ECO:0000313" key="5">
    <source>
        <dbReference type="Proteomes" id="UP000835287"/>
    </source>
</evidence>
<dbReference type="Pfam" id="PF22669">
    <property type="entry name" value="Exo_endo_phos2"/>
    <property type="match status" value="1"/>
</dbReference>
<sequence>MLHQRRTLVSLGTALRATTKTTARSPGGRGRCSESSCTTRTLRFLRAVRTHLTNARYVLLAALTLACAGIAQAQTDVGVLDVLTYNVAGLPEGLSSGTPATNTALLAPKLAPYGLVNVQEDFNYHATLYAGDAHPYRTATSGGAAFGDGLNTLSNYPFNDFTRVKWNQCNGTDCLTPKGFSYMRVRLADGVLLDVYNAHPNAGVEAGDLSARRANIGQLSQFIQTWSAGNAVLVMMDSNTRYTRSDDNIRELIASNGLTDPWVELIKGAAPAAGAAPLLCGTPPTNSCEVVDKILYRDAPQLTLVANRYQLDGGGFYDSAGKPLSDHYPLHAQFGWAVGDRLRTSDQFGGPHGVPFNDLADNPGERPLSGVTLRGGARLDGVGVILDSGKLLAHGGSGGQATTLSLGANETLSSATFTVGKYNDRTRLFSLSLRTNKGRSVQVGSPTSESYTLTAPSGWHIAGFTGRAGEEIDKLGVVYAKD</sequence>
<evidence type="ECO:0000259" key="1">
    <source>
        <dbReference type="PROSITE" id="PS51752"/>
    </source>
</evidence>
<protein>
    <recommendedName>
        <fullName evidence="1">Jacalin-type lectin domain-containing protein</fullName>
    </recommendedName>
</protein>
<dbReference type="InterPro" id="IPR001229">
    <property type="entry name" value="Jacalin-like_lectin_dom"/>
</dbReference>
<dbReference type="AlphaFoldDB" id="A0A8D6YF53"/>
<evidence type="ECO:0000313" key="4">
    <source>
        <dbReference type="Proteomes" id="UP000835243"/>
    </source>
</evidence>
<dbReference type="PROSITE" id="PS51752">
    <property type="entry name" value="JACALIN_LECTIN"/>
    <property type="match status" value="1"/>
</dbReference>
<accession>A0A8D6YF53</accession>
<organism evidence="2">
    <name type="scientific">Xanthomonas arboricola pv. corylina</name>
    <dbReference type="NCBI Taxonomy" id="487821"/>
    <lineage>
        <taxon>Bacteria</taxon>
        <taxon>Pseudomonadati</taxon>
        <taxon>Pseudomonadota</taxon>
        <taxon>Gammaproteobacteria</taxon>
        <taxon>Lysobacterales</taxon>
        <taxon>Lysobacteraceae</taxon>
        <taxon>Xanthomonas</taxon>
    </lineage>
</organism>
<dbReference type="SUPFAM" id="SSF51101">
    <property type="entry name" value="Mannose-binding lectins"/>
    <property type="match status" value="1"/>
</dbReference>
<dbReference type="SMART" id="SM00915">
    <property type="entry name" value="Jacalin"/>
    <property type="match status" value="1"/>
</dbReference>
<dbReference type="InterPro" id="IPR036691">
    <property type="entry name" value="Endo/exonu/phosph_ase_sf"/>
</dbReference>
<dbReference type="GO" id="GO:0046856">
    <property type="term" value="P:phosphatidylinositol dephosphorylation"/>
    <property type="evidence" value="ECO:0007669"/>
    <property type="project" value="InterPro"/>
</dbReference>